<sequence>MALAKYTRGFSGYKKGTDRGARIQKLWTRTMPLKFAQRSVGDADIRKHQAFAHTLQQSRGFGSGTAGAGADDDDDDLYN</sequence>
<dbReference type="AlphaFoldDB" id="A0A9E7FDI2"/>
<proteinExistence type="predicted"/>
<evidence type="ECO:0000313" key="3">
    <source>
        <dbReference type="Proteomes" id="UP001055439"/>
    </source>
</evidence>
<accession>A0A9E7FDI2</accession>
<feature type="compositionally biased region" description="Acidic residues" evidence="1">
    <location>
        <begin position="70"/>
        <end position="79"/>
    </location>
</feature>
<keyword evidence="3" id="KW-1185">Reference proteome</keyword>
<organism evidence="2 3">
    <name type="scientific">Musa troglodytarum</name>
    <name type="common">fe'i banana</name>
    <dbReference type="NCBI Taxonomy" id="320322"/>
    <lineage>
        <taxon>Eukaryota</taxon>
        <taxon>Viridiplantae</taxon>
        <taxon>Streptophyta</taxon>
        <taxon>Embryophyta</taxon>
        <taxon>Tracheophyta</taxon>
        <taxon>Spermatophyta</taxon>
        <taxon>Magnoliopsida</taxon>
        <taxon>Liliopsida</taxon>
        <taxon>Zingiberales</taxon>
        <taxon>Musaceae</taxon>
        <taxon>Musa</taxon>
    </lineage>
</organism>
<dbReference type="Proteomes" id="UP001055439">
    <property type="component" value="Chromosome 3"/>
</dbReference>
<feature type="region of interest" description="Disordered" evidence="1">
    <location>
        <begin position="56"/>
        <end position="79"/>
    </location>
</feature>
<dbReference type="EMBL" id="CP097505">
    <property type="protein sequence ID" value="URD92202.1"/>
    <property type="molecule type" value="Genomic_DNA"/>
</dbReference>
<dbReference type="OrthoDB" id="685819at2759"/>
<evidence type="ECO:0000313" key="2">
    <source>
        <dbReference type="EMBL" id="URD92202.1"/>
    </source>
</evidence>
<evidence type="ECO:0000256" key="1">
    <source>
        <dbReference type="SAM" id="MobiDB-lite"/>
    </source>
</evidence>
<protein>
    <submittedName>
        <fullName evidence="2">Uncharacterized protein</fullName>
    </submittedName>
</protein>
<reference evidence="2" key="1">
    <citation type="submission" date="2022-05" db="EMBL/GenBank/DDBJ databases">
        <title>The Musa troglodytarum L. genome provides insights into the mechanism of non-climacteric behaviour and enrichment of carotenoids.</title>
        <authorList>
            <person name="Wang J."/>
        </authorList>
    </citation>
    <scope>NUCLEOTIDE SEQUENCE</scope>
    <source>
        <tissue evidence="2">Leaf</tissue>
    </source>
</reference>
<gene>
    <name evidence="2" type="ORF">MUK42_32596</name>
</gene>
<name>A0A9E7FDI2_9LILI</name>